<dbReference type="InterPro" id="IPR002505">
    <property type="entry name" value="PTA_PTB"/>
</dbReference>
<dbReference type="InterPro" id="IPR012147">
    <property type="entry name" value="P_Ac_Bu_trans"/>
</dbReference>
<reference evidence="6 7" key="1">
    <citation type="submission" date="2022-07" db="EMBL/GenBank/DDBJ databases">
        <title>Genomic and pangenome structural analysis of the polyextremophile Exiguobacterium.</title>
        <authorList>
            <person name="Shen L."/>
        </authorList>
    </citation>
    <scope>NUCLEOTIDE SEQUENCE [LARGE SCALE GENOMIC DNA]</scope>
    <source>
        <strain evidence="6 7">12_1</strain>
    </source>
</reference>
<protein>
    <submittedName>
        <fullName evidence="6">Phosphate butyryltransferase</fullName>
        <ecNumber evidence="6">2.3.1.19</ecNumber>
    </submittedName>
</protein>
<feature type="domain" description="Phosphate acetyl/butaryl transferase" evidence="5">
    <location>
        <begin position="103"/>
        <end position="318"/>
    </location>
</feature>
<evidence type="ECO:0000256" key="3">
    <source>
        <dbReference type="ARBA" id="ARBA00023315"/>
    </source>
</evidence>
<evidence type="ECO:0000256" key="2">
    <source>
        <dbReference type="ARBA" id="ARBA00022679"/>
    </source>
</evidence>
<sequence>MNDGLKRFQYWNVNCIDINEASLGGTRMNFERMLAKAKQLDGCTVSIAGAADVEVIRAVKLATDHGLSRFILIGDAREIKRLCDDEGIDEAAIDILHVKGEADVAKRATLAVKNGEADVLMKGMVATSTFMKAVLSRETGLRTSRTLSHVALFQIPNRERLIGVTDAAIHIAPTLEEKVDIIHNAVGAMRDIGYESPKVAAIGAVEVVNPQMTATVDAALLTQMNRRGQIKGCVVDGPLALDNAVDMVAAKQKGIDSDVAGQADLLLVPYIEVGNVLYKSIMYFAGASVAAIVVGATAPVVLTSRADTAEAKLYSLAFALLHAKN</sequence>
<keyword evidence="4" id="KW-1133">Transmembrane helix</keyword>
<keyword evidence="2 6" id="KW-0808">Transferase</keyword>
<keyword evidence="4" id="KW-0812">Transmembrane</keyword>
<accession>A0ABT2KXD2</accession>
<keyword evidence="3 6" id="KW-0012">Acyltransferase</keyword>
<dbReference type="SUPFAM" id="SSF53659">
    <property type="entry name" value="Isocitrate/Isopropylmalate dehydrogenase-like"/>
    <property type="match status" value="1"/>
</dbReference>
<comment type="similarity">
    <text evidence="1">Belongs to the phosphate acetyltransferase and butyryltransferase family.</text>
</comment>
<evidence type="ECO:0000313" key="6">
    <source>
        <dbReference type="EMBL" id="MCT4795095.1"/>
    </source>
</evidence>
<evidence type="ECO:0000259" key="5">
    <source>
        <dbReference type="Pfam" id="PF01515"/>
    </source>
</evidence>
<keyword evidence="4" id="KW-0472">Membrane</keyword>
<gene>
    <name evidence="6" type="primary">yqiS</name>
    <name evidence="6" type="ORF">NQG31_06035</name>
</gene>
<evidence type="ECO:0000313" key="7">
    <source>
        <dbReference type="Proteomes" id="UP001206821"/>
    </source>
</evidence>
<dbReference type="Proteomes" id="UP001206821">
    <property type="component" value="Unassembled WGS sequence"/>
</dbReference>
<name>A0ABT2KXD2_9BACL</name>
<dbReference type="PANTHER" id="PTHR43356:SF2">
    <property type="entry name" value="PHOSPHATE ACETYLTRANSFERASE"/>
    <property type="match status" value="1"/>
</dbReference>
<evidence type="ECO:0000256" key="1">
    <source>
        <dbReference type="ARBA" id="ARBA00005656"/>
    </source>
</evidence>
<keyword evidence="7" id="KW-1185">Reference proteome</keyword>
<dbReference type="NCBIfam" id="NF005837">
    <property type="entry name" value="PRK07742.1"/>
    <property type="match status" value="1"/>
</dbReference>
<proteinExistence type="inferred from homology"/>
<dbReference type="PANTHER" id="PTHR43356">
    <property type="entry name" value="PHOSPHATE ACETYLTRANSFERASE"/>
    <property type="match status" value="1"/>
</dbReference>
<organism evidence="6 7">
    <name type="scientific">Exiguobacterium alkaliphilum</name>
    <dbReference type="NCBI Taxonomy" id="1428684"/>
    <lineage>
        <taxon>Bacteria</taxon>
        <taxon>Bacillati</taxon>
        <taxon>Bacillota</taxon>
        <taxon>Bacilli</taxon>
        <taxon>Bacillales</taxon>
        <taxon>Bacillales Family XII. Incertae Sedis</taxon>
        <taxon>Exiguobacterium</taxon>
    </lineage>
</organism>
<dbReference type="GO" id="GO:0050182">
    <property type="term" value="F:phosphate butyryltransferase activity"/>
    <property type="evidence" value="ECO:0007669"/>
    <property type="project" value="UniProtKB-EC"/>
</dbReference>
<dbReference type="PIRSF" id="PIRSF000428">
    <property type="entry name" value="P_Ac_trans"/>
    <property type="match status" value="1"/>
</dbReference>
<feature type="transmembrane region" description="Helical" evidence="4">
    <location>
        <begin position="281"/>
        <end position="302"/>
    </location>
</feature>
<dbReference type="Gene3D" id="3.40.718.10">
    <property type="entry name" value="Isopropylmalate Dehydrogenase"/>
    <property type="match status" value="1"/>
</dbReference>
<dbReference type="EMBL" id="JANIEK010000017">
    <property type="protein sequence ID" value="MCT4795095.1"/>
    <property type="molecule type" value="Genomic_DNA"/>
</dbReference>
<comment type="caution">
    <text evidence="6">The sequence shown here is derived from an EMBL/GenBank/DDBJ whole genome shotgun (WGS) entry which is preliminary data.</text>
</comment>
<dbReference type="NCBIfam" id="NF006045">
    <property type="entry name" value="PRK08190.1"/>
    <property type="match status" value="1"/>
</dbReference>
<evidence type="ECO:0000256" key="4">
    <source>
        <dbReference type="SAM" id="Phobius"/>
    </source>
</evidence>
<dbReference type="Pfam" id="PF01515">
    <property type="entry name" value="PTA_PTB"/>
    <property type="match status" value="1"/>
</dbReference>
<dbReference type="InterPro" id="IPR050500">
    <property type="entry name" value="Phos_Acetyltrans/Butyryltrans"/>
</dbReference>
<dbReference type="EC" id="2.3.1.19" evidence="6"/>